<feature type="region of interest" description="Disordered" evidence="1">
    <location>
        <begin position="1"/>
        <end position="36"/>
    </location>
</feature>
<dbReference type="EMBL" id="MLAK01001079">
    <property type="protein sequence ID" value="OHS98033.1"/>
    <property type="molecule type" value="Genomic_DNA"/>
</dbReference>
<dbReference type="VEuPathDB" id="TrichDB:TRFO_35638"/>
<proteinExistence type="predicted"/>
<evidence type="ECO:0000256" key="1">
    <source>
        <dbReference type="SAM" id="MobiDB-lite"/>
    </source>
</evidence>
<dbReference type="AlphaFoldDB" id="A0A1J4JH47"/>
<dbReference type="RefSeq" id="XP_068351170.1">
    <property type="nucleotide sequence ID" value="XM_068510374.1"/>
</dbReference>
<gene>
    <name evidence="2" type="ORF">TRFO_35638</name>
</gene>
<organism evidence="2 3">
    <name type="scientific">Tritrichomonas foetus</name>
    <dbReference type="NCBI Taxonomy" id="1144522"/>
    <lineage>
        <taxon>Eukaryota</taxon>
        <taxon>Metamonada</taxon>
        <taxon>Parabasalia</taxon>
        <taxon>Tritrichomonadida</taxon>
        <taxon>Tritrichomonadidae</taxon>
        <taxon>Tritrichomonas</taxon>
    </lineage>
</organism>
<reference evidence="2" key="1">
    <citation type="submission" date="2016-10" db="EMBL/GenBank/DDBJ databases">
        <authorList>
            <person name="Benchimol M."/>
            <person name="Almeida L.G."/>
            <person name="Vasconcelos A.T."/>
            <person name="Perreira-Neves A."/>
            <person name="Rosa I.A."/>
            <person name="Tasca T."/>
            <person name="Bogo M.R."/>
            <person name="de Souza W."/>
        </authorList>
    </citation>
    <scope>NUCLEOTIDE SEQUENCE [LARGE SCALE GENOMIC DNA]</scope>
    <source>
        <strain evidence="2">K</strain>
    </source>
</reference>
<name>A0A1J4JH47_9EUKA</name>
<keyword evidence="3" id="KW-1185">Reference proteome</keyword>
<comment type="caution">
    <text evidence="2">The sequence shown here is derived from an EMBL/GenBank/DDBJ whole genome shotgun (WGS) entry which is preliminary data.</text>
</comment>
<dbReference type="Proteomes" id="UP000179807">
    <property type="component" value="Unassembled WGS sequence"/>
</dbReference>
<evidence type="ECO:0000313" key="3">
    <source>
        <dbReference type="Proteomes" id="UP000179807"/>
    </source>
</evidence>
<feature type="region of interest" description="Disordered" evidence="1">
    <location>
        <begin position="57"/>
        <end position="98"/>
    </location>
</feature>
<dbReference type="GeneID" id="94845078"/>
<feature type="compositionally biased region" description="Low complexity" evidence="1">
    <location>
        <begin position="70"/>
        <end position="83"/>
    </location>
</feature>
<feature type="region of interest" description="Disordered" evidence="1">
    <location>
        <begin position="113"/>
        <end position="139"/>
    </location>
</feature>
<sequence>MKPWHRGEYLTHATSSTKIRSPGPQYDTRNHPIDPYRQVKIASKTKLQEDINTAPYYYVPTTFGKPPKTNSRNSPNRRSPQSPIGYSPNNSNGKINIDDDKVDSLEKRKQYHSIKISGKHESILNDPTSPGPKYSPKYDKVLPRNPQYKIASRKMTKFQTESGEFNDLGSTLKGPHYTIGSRIDDDICLA</sequence>
<evidence type="ECO:0000313" key="2">
    <source>
        <dbReference type="EMBL" id="OHS98033.1"/>
    </source>
</evidence>
<protein>
    <submittedName>
        <fullName evidence="2">Uncharacterized protein</fullName>
    </submittedName>
</protein>
<accession>A0A1J4JH47</accession>